<dbReference type="EMBL" id="LS483499">
    <property type="protein sequence ID" value="SQK72848.1"/>
    <property type="molecule type" value="Genomic_DNA"/>
</dbReference>
<dbReference type="AlphaFoldDB" id="A0A2X5NH66"/>
<dbReference type="InterPro" id="IPR017734">
    <property type="entry name" value="T6SS_SciN"/>
</dbReference>
<proteinExistence type="predicted"/>
<dbReference type="PANTHER" id="PTHR37625">
    <property type="entry name" value="OUTER MEMBRANE LIPOPROTEIN-RELATED"/>
    <property type="match status" value="1"/>
</dbReference>
<dbReference type="Proteomes" id="UP000248758">
    <property type="component" value="Chromosome 1"/>
</dbReference>
<gene>
    <name evidence="1" type="ORF">NCTC11468_00951</name>
</gene>
<protein>
    <submittedName>
        <fullName evidence="1">Uncharacterized protein conserved in bacteria</fullName>
    </submittedName>
</protein>
<dbReference type="Gene3D" id="2.60.40.4150">
    <property type="entry name" value="Type VI secretion system, lipoprotein SciN"/>
    <property type="match status" value="1"/>
</dbReference>
<name>A0A2X5NH66_9GAMM</name>
<organism evidence="1 2">
    <name type="scientific">Tatumella ptyseos</name>
    <dbReference type="NCBI Taxonomy" id="82987"/>
    <lineage>
        <taxon>Bacteria</taxon>
        <taxon>Pseudomonadati</taxon>
        <taxon>Pseudomonadota</taxon>
        <taxon>Gammaproteobacteria</taxon>
        <taxon>Enterobacterales</taxon>
        <taxon>Erwiniaceae</taxon>
        <taxon>Tatumella</taxon>
    </lineage>
</organism>
<accession>A0A2X5NH66</accession>
<evidence type="ECO:0000313" key="2">
    <source>
        <dbReference type="Proteomes" id="UP000248758"/>
    </source>
</evidence>
<dbReference type="KEGG" id="tpty:NCTC11468_00951"/>
<evidence type="ECO:0000313" key="1">
    <source>
        <dbReference type="EMBL" id="SQK72848.1"/>
    </source>
</evidence>
<dbReference type="InterPro" id="IPR038706">
    <property type="entry name" value="Type_VI_SciN-like_sf"/>
</dbReference>
<dbReference type="NCBIfam" id="TIGR03352">
    <property type="entry name" value="VI_chp_3"/>
    <property type="match status" value="1"/>
</dbReference>
<reference evidence="1 2" key="1">
    <citation type="submission" date="2018-06" db="EMBL/GenBank/DDBJ databases">
        <authorList>
            <consortium name="Pathogen Informatics"/>
            <person name="Doyle S."/>
        </authorList>
    </citation>
    <scope>NUCLEOTIDE SEQUENCE [LARGE SCALE GENOMIC DNA]</scope>
    <source>
        <strain evidence="1 2">NCTC11468</strain>
    </source>
</reference>
<dbReference type="Pfam" id="PF12790">
    <property type="entry name" value="T6SS-SciN"/>
    <property type="match status" value="1"/>
</dbReference>
<sequence length="186" mass="21575">MNIKTFILHSVLKNILRLNKREPFSEKLRLLSLSCVFLSVACSYSSPEKAPHLQFIDIRVDRDVNLNRYGEPAPVNISIYRMDTPGEINNDMTELQDFRNNKRAEVIFSAVFQPGEIRCLKLPLQPETLAIAVTGEFRDIEHAQWKSVQPLPHTRTLPWWKRLFTTRDNTLYARVHRQGLTLTGTE</sequence>
<dbReference type="PANTHER" id="PTHR37625:SF4">
    <property type="entry name" value="OUTER MEMBRANE LIPOPROTEIN"/>
    <property type="match status" value="1"/>
</dbReference>